<dbReference type="RefSeq" id="WP_138237257.1">
    <property type="nucleotide sequence ID" value="NZ_CP185860.1"/>
</dbReference>
<dbReference type="Pfam" id="PF20434">
    <property type="entry name" value="BD-FAE"/>
    <property type="match status" value="1"/>
</dbReference>
<keyword evidence="2" id="KW-1133">Transmembrane helix</keyword>
<evidence type="ECO:0000256" key="2">
    <source>
        <dbReference type="SAM" id="Phobius"/>
    </source>
</evidence>
<dbReference type="InterPro" id="IPR049492">
    <property type="entry name" value="BD-FAE-like_dom"/>
</dbReference>
<comment type="caution">
    <text evidence="4">The sequence shown here is derived from an EMBL/GenBank/DDBJ whole genome shotgun (WGS) entry which is preliminary data.</text>
</comment>
<dbReference type="GO" id="GO:0016787">
    <property type="term" value="F:hydrolase activity"/>
    <property type="evidence" value="ECO:0007669"/>
    <property type="project" value="UniProtKB-KW"/>
</dbReference>
<organism evidence="4 5">
    <name type="scientific">Microbulbifer harenosus</name>
    <dbReference type="NCBI Taxonomy" id="2576840"/>
    <lineage>
        <taxon>Bacteria</taxon>
        <taxon>Pseudomonadati</taxon>
        <taxon>Pseudomonadota</taxon>
        <taxon>Gammaproteobacteria</taxon>
        <taxon>Cellvibrionales</taxon>
        <taxon>Microbulbiferaceae</taxon>
        <taxon>Microbulbifer</taxon>
    </lineage>
</organism>
<protein>
    <submittedName>
        <fullName evidence="4">Alpha/beta hydrolase</fullName>
    </submittedName>
</protein>
<evidence type="ECO:0000313" key="5">
    <source>
        <dbReference type="Proteomes" id="UP000306791"/>
    </source>
</evidence>
<dbReference type="Proteomes" id="UP000306791">
    <property type="component" value="Unassembled WGS sequence"/>
</dbReference>
<dbReference type="EMBL" id="VANI01000024">
    <property type="protein sequence ID" value="TLM73945.1"/>
    <property type="molecule type" value="Genomic_DNA"/>
</dbReference>
<dbReference type="InterPro" id="IPR050300">
    <property type="entry name" value="GDXG_lipolytic_enzyme"/>
</dbReference>
<proteinExistence type="predicted"/>
<evidence type="ECO:0000256" key="1">
    <source>
        <dbReference type="ARBA" id="ARBA00022801"/>
    </source>
</evidence>
<dbReference type="PANTHER" id="PTHR48081:SF13">
    <property type="entry name" value="ALPHA_BETA HYDROLASE"/>
    <property type="match status" value="1"/>
</dbReference>
<dbReference type="SUPFAM" id="SSF53474">
    <property type="entry name" value="alpha/beta-Hydrolases"/>
    <property type="match status" value="1"/>
</dbReference>
<dbReference type="InterPro" id="IPR029058">
    <property type="entry name" value="AB_hydrolase_fold"/>
</dbReference>
<evidence type="ECO:0000313" key="4">
    <source>
        <dbReference type="EMBL" id="TLM73945.1"/>
    </source>
</evidence>
<name>A0ABY2UCX1_9GAMM</name>
<keyword evidence="2" id="KW-0812">Transmembrane</keyword>
<feature type="domain" description="BD-FAE-like" evidence="3">
    <location>
        <begin position="125"/>
        <end position="304"/>
    </location>
</feature>
<sequence length="362" mass="39383">MEKLTLRKQEQGTLDFRQPSDWRSVLCWSLLPVLALVAGLGLVAGKGIAAAAYPTDNSFTAEAAFAKERAHYPDISIARVAPGPGIVVERGRVYRQIGARSLHLDLFRPDVTGEASFNVGQHPGRPAVLLVHGGGWRSGNRTLQEPMAIYLANRGFVAATVEYRLSLEAQYPAAVQDIKAALCWLHRNAGQLGVDRHRIAILGASAGAQLATLVGVTPGIPAYREEGEGRDTACEAVAAIVNLDGVVSFITPMALAHENDPRKNPSAAGAWFGGRYEEVPERWREASPLEYAGAGSPPTLFINSSRPRFHAGRDEYIARLTAEDVATEVMTHGDSPHPFWLFQPWFDSTAERVADFLQRVLK</sequence>
<keyword evidence="1 4" id="KW-0378">Hydrolase</keyword>
<reference evidence="4 5" key="1">
    <citation type="submission" date="2019-05" db="EMBL/GenBank/DDBJ databases">
        <title>Microbulbifer harenosus sp. nov., an alginate-degrading bacterium isolated from coastal sand.</title>
        <authorList>
            <person name="Huang H."/>
            <person name="Mo K."/>
            <person name="Bao S."/>
        </authorList>
    </citation>
    <scope>NUCLEOTIDE SEQUENCE [LARGE SCALE GENOMIC DNA]</scope>
    <source>
        <strain evidence="4 5">HB161719</strain>
    </source>
</reference>
<dbReference type="PANTHER" id="PTHR48081">
    <property type="entry name" value="AB HYDROLASE SUPERFAMILY PROTEIN C4A8.06C"/>
    <property type="match status" value="1"/>
</dbReference>
<feature type="transmembrane region" description="Helical" evidence="2">
    <location>
        <begin position="25"/>
        <end position="45"/>
    </location>
</feature>
<keyword evidence="5" id="KW-1185">Reference proteome</keyword>
<accession>A0ABY2UCX1</accession>
<gene>
    <name evidence="4" type="ORF">FDY93_18610</name>
</gene>
<dbReference type="Gene3D" id="3.40.50.1820">
    <property type="entry name" value="alpha/beta hydrolase"/>
    <property type="match status" value="1"/>
</dbReference>
<keyword evidence="2" id="KW-0472">Membrane</keyword>
<evidence type="ECO:0000259" key="3">
    <source>
        <dbReference type="Pfam" id="PF20434"/>
    </source>
</evidence>